<sequence>MTLSSFYILVLCISIGGLIAQLFVREKQLPHILFAVFCGSIAMTLTQKLSGDAIGAYKYLIGLGTVATCNCYWLLSRSFFRQEKAIERHHLAFALVISMLIFVKQGYLFASSLALINASEQSLFRHALSEITILLSSCVLVLSFWEGCRGFRSASKKEQMQRVWFLSTFALAVGISKLSNYIFAGDVAAKQWVITAIILMVVVNTHILLIWRNRTHWQQHASTENTVKDFVAATEPRVLPSDNDVLLAAQISQLIENESLFLQANLKVADVARHLDVPEYRVSRALKTHISNKNFNQYINGLRIAHAKELLADTTKQDWSVLVISLESGFASVGPFSRAFKSETGITPNQFRQMHLSDALVNAS</sequence>
<feature type="transmembrane region" description="Helical" evidence="4">
    <location>
        <begin position="6"/>
        <end position="24"/>
    </location>
</feature>
<protein>
    <submittedName>
        <fullName evidence="6">Helix-turn-helix transcriptional regulator</fullName>
    </submittedName>
</protein>
<dbReference type="PANTHER" id="PTHR43280:SF29">
    <property type="entry name" value="ARAC-FAMILY TRANSCRIPTIONAL REGULATOR"/>
    <property type="match status" value="1"/>
</dbReference>
<feature type="transmembrane region" description="Helical" evidence="4">
    <location>
        <begin position="56"/>
        <end position="75"/>
    </location>
</feature>
<name>A0ABU8EXT5_9GAMM</name>
<organism evidence="6 7">
    <name type="scientific">Pseudoalteromonas spongiae</name>
    <dbReference type="NCBI Taxonomy" id="298657"/>
    <lineage>
        <taxon>Bacteria</taxon>
        <taxon>Pseudomonadati</taxon>
        <taxon>Pseudomonadota</taxon>
        <taxon>Gammaproteobacteria</taxon>
        <taxon>Alteromonadales</taxon>
        <taxon>Pseudoalteromonadaceae</taxon>
        <taxon>Pseudoalteromonas</taxon>
    </lineage>
</organism>
<evidence type="ECO:0000256" key="2">
    <source>
        <dbReference type="ARBA" id="ARBA00023125"/>
    </source>
</evidence>
<dbReference type="Proteomes" id="UP001382455">
    <property type="component" value="Unassembled WGS sequence"/>
</dbReference>
<keyword evidence="4" id="KW-1133">Transmembrane helix</keyword>
<keyword evidence="2" id="KW-0238">DNA-binding</keyword>
<keyword evidence="4" id="KW-0812">Transmembrane</keyword>
<dbReference type="SUPFAM" id="SSF46689">
    <property type="entry name" value="Homeodomain-like"/>
    <property type="match status" value="1"/>
</dbReference>
<feature type="transmembrane region" description="Helical" evidence="4">
    <location>
        <begin position="91"/>
        <end position="116"/>
    </location>
</feature>
<accession>A0ABU8EXT5</accession>
<dbReference type="Pfam" id="PF12833">
    <property type="entry name" value="HTH_18"/>
    <property type="match status" value="1"/>
</dbReference>
<gene>
    <name evidence="6" type="ORF">WAE96_19100</name>
</gene>
<comment type="caution">
    <text evidence="6">The sequence shown here is derived from an EMBL/GenBank/DDBJ whole genome shotgun (WGS) entry which is preliminary data.</text>
</comment>
<feature type="domain" description="HTH araC/xylS-type" evidence="5">
    <location>
        <begin position="249"/>
        <end position="354"/>
    </location>
</feature>
<dbReference type="Gene3D" id="1.10.10.60">
    <property type="entry name" value="Homeodomain-like"/>
    <property type="match status" value="1"/>
</dbReference>
<dbReference type="PROSITE" id="PS01124">
    <property type="entry name" value="HTH_ARAC_FAMILY_2"/>
    <property type="match status" value="1"/>
</dbReference>
<feature type="transmembrane region" description="Helical" evidence="4">
    <location>
        <begin position="122"/>
        <end position="142"/>
    </location>
</feature>
<evidence type="ECO:0000313" key="7">
    <source>
        <dbReference type="Proteomes" id="UP001382455"/>
    </source>
</evidence>
<keyword evidence="4" id="KW-0472">Membrane</keyword>
<dbReference type="SMART" id="SM00342">
    <property type="entry name" value="HTH_ARAC"/>
    <property type="match status" value="1"/>
</dbReference>
<dbReference type="InterPro" id="IPR009057">
    <property type="entry name" value="Homeodomain-like_sf"/>
</dbReference>
<dbReference type="EMBL" id="JBAWKS010000002">
    <property type="protein sequence ID" value="MEI4551791.1"/>
    <property type="molecule type" value="Genomic_DNA"/>
</dbReference>
<dbReference type="PROSITE" id="PS00041">
    <property type="entry name" value="HTH_ARAC_FAMILY_1"/>
    <property type="match status" value="1"/>
</dbReference>
<evidence type="ECO:0000256" key="4">
    <source>
        <dbReference type="SAM" id="Phobius"/>
    </source>
</evidence>
<evidence type="ECO:0000259" key="5">
    <source>
        <dbReference type="PROSITE" id="PS01124"/>
    </source>
</evidence>
<dbReference type="InterPro" id="IPR018060">
    <property type="entry name" value="HTH_AraC"/>
</dbReference>
<proteinExistence type="predicted"/>
<reference evidence="6 7" key="1">
    <citation type="submission" date="2023-12" db="EMBL/GenBank/DDBJ databases">
        <title>Friends and Foes: Symbiotic and Algicidal bacterial influence on Karenia brevis blooms.</title>
        <authorList>
            <person name="Fei C."/>
            <person name="Mohamed A.R."/>
            <person name="Booker A."/>
            <person name="Arshad M."/>
            <person name="Klass S."/>
            <person name="Ahn S."/>
            <person name="Gilbert P.M."/>
            <person name="Heil C.A."/>
            <person name="Martinez J.M."/>
            <person name="Amin S.A."/>
        </authorList>
    </citation>
    <scope>NUCLEOTIDE SEQUENCE [LARGE SCALE GENOMIC DNA]</scope>
    <source>
        <strain evidence="6 7">CE15</strain>
    </source>
</reference>
<keyword evidence="7" id="KW-1185">Reference proteome</keyword>
<feature type="transmembrane region" description="Helical" evidence="4">
    <location>
        <begin position="189"/>
        <end position="211"/>
    </location>
</feature>
<dbReference type="RefSeq" id="WP_336436707.1">
    <property type="nucleotide sequence ID" value="NZ_JBAWKS010000002.1"/>
</dbReference>
<evidence type="ECO:0000256" key="1">
    <source>
        <dbReference type="ARBA" id="ARBA00023015"/>
    </source>
</evidence>
<evidence type="ECO:0000313" key="6">
    <source>
        <dbReference type="EMBL" id="MEI4551791.1"/>
    </source>
</evidence>
<feature type="transmembrane region" description="Helical" evidence="4">
    <location>
        <begin position="163"/>
        <end position="183"/>
    </location>
</feature>
<dbReference type="PANTHER" id="PTHR43280">
    <property type="entry name" value="ARAC-FAMILY TRANSCRIPTIONAL REGULATOR"/>
    <property type="match status" value="1"/>
</dbReference>
<dbReference type="InterPro" id="IPR018062">
    <property type="entry name" value="HTH_AraC-typ_CS"/>
</dbReference>
<keyword evidence="1" id="KW-0805">Transcription regulation</keyword>
<keyword evidence="3" id="KW-0804">Transcription</keyword>
<evidence type="ECO:0000256" key="3">
    <source>
        <dbReference type="ARBA" id="ARBA00023163"/>
    </source>
</evidence>